<evidence type="ECO:0000256" key="1">
    <source>
        <dbReference type="SAM" id="MobiDB-lite"/>
    </source>
</evidence>
<dbReference type="AlphaFoldDB" id="A0A8S9ZLI3"/>
<reference evidence="2" key="1">
    <citation type="journal article" date="2020" name="Ecol. Evol.">
        <title>Genome structure and content of the rice root-knot nematode (Meloidogyne graminicola).</title>
        <authorList>
            <person name="Phan N.T."/>
            <person name="Danchin E.G.J."/>
            <person name="Klopp C."/>
            <person name="Perfus-Barbeoch L."/>
            <person name="Kozlowski D.K."/>
            <person name="Koutsovoulos G.D."/>
            <person name="Lopez-Roques C."/>
            <person name="Bouchez O."/>
            <person name="Zahm M."/>
            <person name="Besnard G."/>
            <person name="Bellafiore S."/>
        </authorList>
    </citation>
    <scope>NUCLEOTIDE SEQUENCE</scope>
    <source>
        <strain evidence="2">VN-18</strain>
    </source>
</reference>
<evidence type="ECO:0000313" key="3">
    <source>
        <dbReference type="Proteomes" id="UP000605970"/>
    </source>
</evidence>
<feature type="compositionally biased region" description="Basic and acidic residues" evidence="1">
    <location>
        <begin position="1"/>
        <end position="13"/>
    </location>
</feature>
<feature type="region of interest" description="Disordered" evidence="1">
    <location>
        <begin position="1"/>
        <end position="53"/>
    </location>
</feature>
<evidence type="ECO:0000313" key="2">
    <source>
        <dbReference type="EMBL" id="KAF7633984.1"/>
    </source>
</evidence>
<sequence length="482" mass="55825">MSSKEFSYKREDNNNVINERPLKSSTIQKKKRKKFKHHHAPSKTTEKTKKDLKLDDEIKLPPINPLIKLNRKNQENLISTIQNSEEIAKQIANSTNTILYKQPQSLINQTNKLFFQHPKPLNSQKFLPPQQLNMHGNSGNIGRPPPIKRPHLMHQTRHHLPQHQRQRIPHPKNIQTGGPSSSSSIPQQTQQQQGAGISFPQCANDVLIQVADFVKQHGQFPNKSWNRVKIKELQNLLDQDLFCLSTDLRSSRLNPLQHFKLLGIEVSMEVDPKLRYLHFDIIFCGREGEPLLHEARVHFLIKLCSLATQFPVYGLFDNVAQWVTSDDLKRTYADQIVSELVEGFIFGPKKYKLHEHLLPLVNHSFEFCANFIVFSVSKETLSPVMASIIGEWLCPRIDQFLRYLSLCTHLSLPFCGQKFDLIIRYDCTAPETDEIHYKLHYVLIKIINEWKHGFTASVVIFKIKLIYFLKDKTSNCISQYIC</sequence>
<feature type="compositionally biased region" description="Basic residues" evidence="1">
    <location>
        <begin position="28"/>
        <end position="41"/>
    </location>
</feature>
<feature type="compositionally biased region" description="Low complexity" evidence="1">
    <location>
        <begin position="174"/>
        <end position="193"/>
    </location>
</feature>
<dbReference type="Pfam" id="PF14964">
    <property type="entry name" value="INTS15"/>
    <property type="match status" value="1"/>
</dbReference>
<feature type="compositionally biased region" description="Basic residues" evidence="1">
    <location>
        <begin position="156"/>
        <end position="170"/>
    </location>
</feature>
<keyword evidence="3" id="KW-1185">Reference proteome</keyword>
<feature type="compositionally biased region" description="Basic and acidic residues" evidence="1">
    <location>
        <begin position="44"/>
        <end position="53"/>
    </location>
</feature>
<dbReference type="InterPro" id="IPR027844">
    <property type="entry name" value="INTS15"/>
</dbReference>
<protein>
    <submittedName>
        <fullName evidence="2">Uncharacterized protein</fullName>
    </submittedName>
</protein>
<gene>
    <name evidence="2" type="ORF">Mgra_00006612</name>
</gene>
<dbReference type="PANTHER" id="PTHR14540:SF2">
    <property type="entry name" value="INTEGRATOR COMPLEX SUBUNIT 15"/>
    <property type="match status" value="1"/>
</dbReference>
<dbReference type="Proteomes" id="UP000605970">
    <property type="component" value="Unassembled WGS sequence"/>
</dbReference>
<dbReference type="PANTHER" id="PTHR14540">
    <property type="entry name" value="INTEGRATOR COMPLEX SUBUNIT 15"/>
    <property type="match status" value="1"/>
</dbReference>
<proteinExistence type="predicted"/>
<dbReference type="EMBL" id="JABEBT010000066">
    <property type="protein sequence ID" value="KAF7633984.1"/>
    <property type="molecule type" value="Genomic_DNA"/>
</dbReference>
<feature type="region of interest" description="Disordered" evidence="1">
    <location>
        <begin position="156"/>
        <end position="196"/>
    </location>
</feature>
<name>A0A8S9ZLI3_9BILA</name>
<dbReference type="OrthoDB" id="5861309at2759"/>
<comment type="caution">
    <text evidence="2">The sequence shown here is derived from an EMBL/GenBank/DDBJ whole genome shotgun (WGS) entry which is preliminary data.</text>
</comment>
<organism evidence="2 3">
    <name type="scientific">Meloidogyne graminicola</name>
    <dbReference type="NCBI Taxonomy" id="189291"/>
    <lineage>
        <taxon>Eukaryota</taxon>
        <taxon>Metazoa</taxon>
        <taxon>Ecdysozoa</taxon>
        <taxon>Nematoda</taxon>
        <taxon>Chromadorea</taxon>
        <taxon>Rhabditida</taxon>
        <taxon>Tylenchina</taxon>
        <taxon>Tylenchomorpha</taxon>
        <taxon>Tylenchoidea</taxon>
        <taxon>Meloidogynidae</taxon>
        <taxon>Meloidogyninae</taxon>
        <taxon>Meloidogyne</taxon>
    </lineage>
</organism>
<accession>A0A8S9ZLI3</accession>